<evidence type="ECO:0000256" key="1">
    <source>
        <dbReference type="ARBA" id="ARBA00001936"/>
    </source>
</evidence>
<dbReference type="EMBL" id="KB201206">
    <property type="protein sequence ID" value="ESO98677.1"/>
    <property type="molecule type" value="Genomic_DNA"/>
</dbReference>
<dbReference type="GO" id="GO:0004722">
    <property type="term" value="F:protein serine/threonine phosphatase activity"/>
    <property type="evidence" value="ECO:0007669"/>
    <property type="project" value="UniProtKB-EC"/>
</dbReference>
<dbReference type="GO" id="GO:0005634">
    <property type="term" value="C:nucleus"/>
    <property type="evidence" value="ECO:0007669"/>
    <property type="project" value="UniProtKB-SubCell"/>
</dbReference>
<comment type="cofactor">
    <cofactor evidence="1">
        <name>Mn(2+)</name>
        <dbReference type="ChEBI" id="CHEBI:29035"/>
    </cofactor>
</comment>
<evidence type="ECO:0000256" key="3">
    <source>
        <dbReference type="ARBA" id="ARBA00004123"/>
    </source>
</evidence>
<dbReference type="OMA" id="PEIVYNH"/>
<evidence type="ECO:0000256" key="21">
    <source>
        <dbReference type="ARBA" id="ARBA00078590"/>
    </source>
</evidence>
<feature type="region of interest" description="Disordered" evidence="24">
    <location>
        <begin position="92"/>
        <end position="139"/>
    </location>
</feature>
<keyword evidence="12 23" id="KW-0904">Protein phosphatase</keyword>
<evidence type="ECO:0000256" key="10">
    <source>
        <dbReference type="ARBA" id="ARBA00022801"/>
    </source>
</evidence>
<sequence length="486" mass="55056">MDLPSEKDIASLKQFLDKFCEEINDFPKEDDNLPFRIFSYFMRVEDIEGECLGWAQQYLLSNECPATFLPHLARTVYTEIFKYDVTEFYADDDDTENQEEKDDDDDDNDENMKKKVDNDNDDKDYDDDDDDEENEDESTKTLKDVTFLDARKFIKEVLNTVHKVCRDWKTKLPPLHINSKPLEVCVHSVKNTRRKMEDVHVICSDLNTLFNLKDCASHSYYSVFDGHGGLDAAIYAGNHLHTNLVHNSSFLTDPCTALKQAYKQTDEGFLLKAKKENLKSGTTGVTVLKLEKKLYIAWLGDSQAVVVKNGETVTKTEPHKPEKPDEKERIEKLGGIVVWFGTWRVNGAIAVARAIGDRAHKPFICSDADVCSIDLDGTEDYIVLACDGVWDVVEPNDVPELVYNHIQQTKGDRTRTAHRIVEVAKESGSNDNISVIVVFLRDDISPPQGKMSIQFPTFAAKNPDKGDDSNDKTTNNKSGGKQCEKT</sequence>
<dbReference type="CTD" id="20242601"/>
<dbReference type="InterPro" id="IPR001932">
    <property type="entry name" value="PPM-type_phosphatase-like_dom"/>
</dbReference>
<dbReference type="PROSITE" id="PS01032">
    <property type="entry name" value="PPM_1"/>
    <property type="match status" value="1"/>
</dbReference>
<dbReference type="GeneID" id="20242601"/>
<dbReference type="GO" id="GO:0046872">
    <property type="term" value="F:metal ion binding"/>
    <property type="evidence" value="ECO:0007669"/>
    <property type="project" value="UniProtKB-KW"/>
</dbReference>
<evidence type="ECO:0000313" key="27">
    <source>
        <dbReference type="Proteomes" id="UP000030746"/>
    </source>
</evidence>
<comment type="catalytic activity">
    <reaction evidence="16">
        <text>O-phospho-L-threonyl-[protein] + H2O = L-threonyl-[protein] + phosphate</text>
        <dbReference type="Rhea" id="RHEA:47004"/>
        <dbReference type="Rhea" id="RHEA-COMP:11060"/>
        <dbReference type="Rhea" id="RHEA-COMP:11605"/>
        <dbReference type="ChEBI" id="CHEBI:15377"/>
        <dbReference type="ChEBI" id="CHEBI:30013"/>
        <dbReference type="ChEBI" id="CHEBI:43474"/>
        <dbReference type="ChEBI" id="CHEBI:61977"/>
        <dbReference type="EC" id="3.1.3.16"/>
    </reaction>
</comment>
<keyword evidence="6" id="KW-0963">Cytoplasm</keyword>
<keyword evidence="9" id="KW-0677">Repeat</keyword>
<dbReference type="SMART" id="SM00332">
    <property type="entry name" value="PP2Cc"/>
    <property type="match status" value="1"/>
</dbReference>
<evidence type="ECO:0000313" key="26">
    <source>
        <dbReference type="EMBL" id="ESO98677.1"/>
    </source>
</evidence>
<dbReference type="EC" id="3.1.3.16" evidence="5"/>
<dbReference type="CDD" id="cd00143">
    <property type="entry name" value="PP2Cc"/>
    <property type="match status" value="1"/>
</dbReference>
<keyword evidence="7" id="KW-0597">Phosphoprotein</keyword>
<evidence type="ECO:0000256" key="20">
    <source>
        <dbReference type="ARBA" id="ARBA00075701"/>
    </source>
</evidence>
<evidence type="ECO:0000256" key="12">
    <source>
        <dbReference type="ARBA" id="ARBA00022912"/>
    </source>
</evidence>
<dbReference type="Pfam" id="PF00481">
    <property type="entry name" value="PP2C"/>
    <property type="match status" value="1"/>
</dbReference>
<feature type="domain" description="PPM-type phosphatase" evidence="25">
    <location>
        <begin position="183"/>
        <end position="440"/>
    </location>
</feature>
<dbReference type="KEGG" id="lgi:LOTGIDRAFT_174041"/>
<gene>
    <name evidence="26" type="ORF">LOTGIDRAFT_174041</name>
</gene>
<comment type="similarity">
    <text evidence="23">Belongs to the PP2C family.</text>
</comment>
<keyword evidence="8" id="KW-0479">Metal-binding</keyword>
<feature type="compositionally biased region" description="Acidic residues" evidence="24">
    <location>
        <begin position="92"/>
        <end position="109"/>
    </location>
</feature>
<comment type="subcellular location">
    <subcellularLocation>
        <location evidence="4">Cytoplasm</location>
    </subcellularLocation>
    <subcellularLocation>
        <location evidence="3">Nucleus</location>
    </subcellularLocation>
</comment>
<dbReference type="PANTHER" id="PTHR47992">
    <property type="entry name" value="PROTEIN PHOSPHATASE"/>
    <property type="match status" value="1"/>
</dbReference>
<evidence type="ECO:0000256" key="5">
    <source>
        <dbReference type="ARBA" id="ARBA00013081"/>
    </source>
</evidence>
<dbReference type="OrthoDB" id="10264738at2759"/>
<evidence type="ECO:0000259" key="25">
    <source>
        <dbReference type="PROSITE" id="PS51746"/>
    </source>
</evidence>
<dbReference type="AlphaFoldDB" id="V4ANE2"/>
<evidence type="ECO:0000256" key="11">
    <source>
        <dbReference type="ARBA" id="ARBA00022842"/>
    </source>
</evidence>
<evidence type="ECO:0000256" key="14">
    <source>
        <dbReference type="ARBA" id="ARBA00023242"/>
    </source>
</evidence>
<evidence type="ECO:0000256" key="6">
    <source>
        <dbReference type="ARBA" id="ARBA00022490"/>
    </source>
</evidence>
<dbReference type="InterPro" id="IPR000222">
    <property type="entry name" value="PP2C_BS"/>
</dbReference>
<evidence type="ECO:0000256" key="9">
    <source>
        <dbReference type="ARBA" id="ARBA00022737"/>
    </source>
</evidence>
<reference evidence="26 27" key="1">
    <citation type="journal article" date="2013" name="Nature">
        <title>Insights into bilaterian evolution from three spiralian genomes.</title>
        <authorList>
            <person name="Simakov O."/>
            <person name="Marletaz F."/>
            <person name="Cho S.J."/>
            <person name="Edsinger-Gonzales E."/>
            <person name="Havlak P."/>
            <person name="Hellsten U."/>
            <person name="Kuo D.H."/>
            <person name="Larsson T."/>
            <person name="Lv J."/>
            <person name="Arendt D."/>
            <person name="Savage R."/>
            <person name="Osoegawa K."/>
            <person name="de Jong P."/>
            <person name="Grimwood J."/>
            <person name="Chapman J.A."/>
            <person name="Shapiro H."/>
            <person name="Aerts A."/>
            <person name="Otillar R.P."/>
            <person name="Terry A.Y."/>
            <person name="Boore J.L."/>
            <person name="Grigoriev I.V."/>
            <person name="Lindberg D.R."/>
            <person name="Seaver E.C."/>
            <person name="Weisblat D.A."/>
            <person name="Putnam N.H."/>
            <person name="Rokhsar D.S."/>
        </authorList>
    </citation>
    <scope>NUCLEOTIDE SEQUENCE [LARGE SCALE GENOMIC DNA]</scope>
</reference>
<evidence type="ECO:0000256" key="2">
    <source>
        <dbReference type="ARBA" id="ARBA00001946"/>
    </source>
</evidence>
<evidence type="ECO:0000256" key="15">
    <source>
        <dbReference type="ARBA" id="ARBA00047761"/>
    </source>
</evidence>
<proteinExistence type="inferred from homology"/>
<evidence type="ECO:0000256" key="8">
    <source>
        <dbReference type="ARBA" id="ARBA00022723"/>
    </source>
</evidence>
<name>V4ANE2_LOTGI</name>
<protein>
    <recommendedName>
        <fullName evidence="18">Protein phosphatase 1E</fullName>
        <ecNumber evidence="5">3.1.3.16</ecNumber>
    </recommendedName>
    <alternativeName>
        <fullName evidence="21">Ca(2+)/calmodulin-dependent protein kinase phosphatase N</fullName>
    </alternativeName>
    <alternativeName>
        <fullName evidence="19">CaMKP-nucleus</fullName>
    </alternativeName>
    <alternativeName>
        <fullName evidence="20">Partner of PIX 1</fullName>
    </alternativeName>
    <alternativeName>
        <fullName evidence="22">Partner of PIX-alpha</fullName>
    </alternativeName>
</protein>
<evidence type="ECO:0000256" key="7">
    <source>
        <dbReference type="ARBA" id="ARBA00022553"/>
    </source>
</evidence>
<evidence type="ECO:0000256" key="19">
    <source>
        <dbReference type="ARBA" id="ARBA00075580"/>
    </source>
</evidence>
<keyword evidence="11" id="KW-0460">Magnesium</keyword>
<dbReference type="RefSeq" id="XP_009050622.1">
    <property type="nucleotide sequence ID" value="XM_009052374.1"/>
</dbReference>
<keyword evidence="27" id="KW-1185">Reference proteome</keyword>
<keyword evidence="14" id="KW-0539">Nucleus</keyword>
<dbReference type="PROSITE" id="PS51746">
    <property type="entry name" value="PPM_2"/>
    <property type="match status" value="1"/>
</dbReference>
<evidence type="ECO:0000256" key="13">
    <source>
        <dbReference type="ARBA" id="ARBA00023211"/>
    </source>
</evidence>
<comment type="catalytic activity">
    <reaction evidence="15">
        <text>O-phospho-L-seryl-[protein] + H2O = L-seryl-[protein] + phosphate</text>
        <dbReference type="Rhea" id="RHEA:20629"/>
        <dbReference type="Rhea" id="RHEA-COMP:9863"/>
        <dbReference type="Rhea" id="RHEA-COMP:11604"/>
        <dbReference type="ChEBI" id="CHEBI:15377"/>
        <dbReference type="ChEBI" id="CHEBI:29999"/>
        <dbReference type="ChEBI" id="CHEBI:43474"/>
        <dbReference type="ChEBI" id="CHEBI:83421"/>
        <dbReference type="EC" id="3.1.3.16"/>
    </reaction>
</comment>
<dbReference type="InterPro" id="IPR036457">
    <property type="entry name" value="PPM-type-like_dom_sf"/>
</dbReference>
<dbReference type="Proteomes" id="UP000030746">
    <property type="component" value="Unassembled WGS sequence"/>
</dbReference>
<feature type="compositionally biased region" description="Acidic residues" evidence="24">
    <location>
        <begin position="119"/>
        <end position="136"/>
    </location>
</feature>
<dbReference type="GO" id="GO:0005737">
    <property type="term" value="C:cytoplasm"/>
    <property type="evidence" value="ECO:0007669"/>
    <property type="project" value="UniProtKB-SubCell"/>
</dbReference>
<evidence type="ECO:0000256" key="17">
    <source>
        <dbReference type="ARBA" id="ARBA00063519"/>
    </source>
</evidence>
<dbReference type="SUPFAM" id="SSF81606">
    <property type="entry name" value="PP2C-like"/>
    <property type="match status" value="1"/>
</dbReference>
<dbReference type="InterPro" id="IPR015655">
    <property type="entry name" value="PP2C"/>
</dbReference>
<dbReference type="Gene3D" id="3.60.40.10">
    <property type="entry name" value="PPM-type phosphatase domain"/>
    <property type="match status" value="1"/>
</dbReference>
<keyword evidence="10 23" id="KW-0378">Hydrolase</keyword>
<dbReference type="FunFam" id="3.60.40.10:FF:000021">
    <property type="entry name" value="Protein phosphatase, Mg2+/Mn2+-dependent, 1E"/>
    <property type="match status" value="1"/>
</dbReference>
<comment type="subunit">
    <text evidence="17">Heterotrimer. Interacts with PAX1 and ARHGEF6 (or ARHGEF7).</text>
</comment>
<keyword evidence="13" id="KW-0464">Manganese</keyword>
<dbReference type="STRING" id="225164.V4ANE2"/>
<evidence type="ECO:0000256" key="4">
    <source>
        <dbReference type="ARBA" id="ARBA00004496"/>
    </source>
</evidence>
<dbReference type="HOGENOM" id="CLU_013173_15_0_1"/>
<feature type="compositionally biased region" description="Basic and acidic residues" evidence="24">
    <location>
        <begin position="462"/>
        <end position="471"/>
    </location>
</feature>
<feature type="region of interest" description="Disordered" evidence="24">
    <location>
        <begin position="451"/>
        <end position="486"/>
    </location>
</feature>
<evidence type="ECO:0000256" key="22">
    <source>
        <dbReference type="ARBA" id="ARBA00079435"/>
    </source>
</evidence>
<evidence type="ECO:0000256" key="24">
    <source>
        <dbReference type="SAM" id="MobiDB-lite"/>
    </source>
</evidence>
<evidence type="ECO:0000256" key="23">
    <source>
        <dbReference type="RuleBase" id="RU003465"/>
    </source>
</evidence>
<accession>V4ANE2</accession>
<comment type="cofactor">
    <cofactor evidence="2">
        <name>Mg(2+)</name>
        <dbReference type="ChEBI" id="CHEBI:18420"/>
    </cofactor>
</comment>
<organism evidence="26 27">
    <name type="scientific">Lottia gigantea</name>
    <name type="common">Giant owl limpet</name>
    <dbReference type="NCBI Taxonomy" id="225164"/>
    <lineage>
        <taxon>Eukaryota</taxon>
        <taxon>Metazoa</taxon>
        <taxon>Spiralia</taxon>
        <taxon>Lophotrochozoa</taxon>
        <taxon>Mollusca</taxon>
        <taxon>Gastropoda</taxon>
        <taxon>Patellogastropoda</taxon>
        <taxon>Lottioidea</taxon>
        <taxon>Lottiidae</taxon>
        <taxon>Lottia</taxon>
    </lineage>
</organism>
<evidence type="ECO:0000256" key="16">
    <source>
        <dbReference type="ARBA" id="ARBA00048336"/>
    </source>
</evidence>
<evidence type="ECO:0000256" key="18">
    <source>
        <dbReference type="ARBA" id="ARBA00070214"/>
    </source>
</evidence>